<dbReference type="Pfam" id="PF05705">
    <property type="entry name" value="DUF829"/>
    <property type="match status" value="1"/>
</dbReference>
<accession>V5I9V6</accession>
<keyword evidence="1" id="KW-0812">Transmembrane</keyword>
<feature type="non-terminal residue" evidence="1">
    <location>
        <position position="1"/>
    </location>
</feature>
<protein>
    <submittedName>
        <fullName evidence="1">Transmembrane protein</fullName>
    </submittedName>
</protein>
<name>V5I9V6_ANOGL</name>
<dbReference type="GO" id="GO:0017171">
    <property type="term" value="F:serine hydrolase activity"/>
    <property type="evidence" value="ECO:0007669"/>
    <property type="project" value="TreeGrafter"/>
</dbReference>
<gene>
    <name evidence="1" type="primary">TMM53</name>
</gene>
<reference evidence="1" key="1">
    <citation type="submission" date="2013-07" db="EMBL/GenBank/DDBJ databases">
        <title>Midgut Transcriptome Profiling of Anoplphora glabripennis, a Lignocellulose Degrading, Wood-Boring Cerambycid.</title>
        <authorList>
            <person name="Scully E.D."/>
            <person name="Hoover K."/>
            <person name="Carlson J.E."/>
            <person name="Tien M."/>
            <person name="Geib S.M."/>
        </authorList>
    </citation>
    <scope>NUCLEOTIDE SEQUENCE</scope>
</reference>
<dbReference type="InterPro" id="IPR029058">
    <property type="entry name" value="AB_hydrolase_fold"/>
</dbReference>
<dbReference type="SUPFAM" id="SSF53474">
    <property type="entry name" value="alpha/beta-Hydrolases"/>
    <property type="match status" value="1"/>
</dbReference>
<evidence type="ECO:0000313" key="1">
    <source>
        <dbReference type="EMBL" id="JAB66196.1"/>
    </source>
</evidence>
<dbReference type="PANTHER" id="PTHR20908">
    <property type="entry name" value="LD15586P"/>
    <property type="match status" value="1"/>
</dbReference>
<proteinExistence type="predicted"/>
<sequence>RQKWETGRQGSRQRQSKFQSNFQQYVVKYRSTMAFRRLVTLNIKNELHTFHKLQNRPSNLMIMVSTVHTRSISSLEITKNLSLLSKEKKSNKVINLKLEKPEGKPLVVMLSWLMARRKHIYKYADLYLQHDFDVLNVSISPWQLLWPTKGTQMVAKDVLKFLDINTKYGPLILHGFSVGGYLWGEVLVNIAAERDRYAHVVDRIAGQVWDSAADITEISVGLPIAVFPRNKVMQAALRQYVVYHLKAFDKVATRHYVRSSQMFHTNLVRAPAQFFLSKTDPIGAVKSNQRAKESWESMGIQVYWKCWDRSPHVGHFRSHQKEYISTLNAFLENTNILSEKITKKVKAKL</sequence>
<dbReference type="InterPro" id="IPR008547">
    <property type="entry name" value="DUF829_TMEM53"/>
</dbReference>
<dbReference type="AlphaFoldDB" id="V5I9V6"/>
<organism evidence="1">
    <name type="scientific">Anoplophora glabripennis</name>
    <name type="common">Asian longhorn beetle</name>
    <name type="synonym">Anoplophora nobilis</name>
    <dbReference type="NCBI Taxonomy" id="217634"/>
    <lineage>
        <taxon>Eukaryota</taxon>
        <taxon>Metazoa</taxon>
        <taxon>Ecdysozoa</taxon>
        <taxon>Arthropoda</taxon>
        <taxon>Hexapoda</taxon>
        <taxon>Insecta</taxon>
        <taxon>Pterygota</taxon>
        <taxon>Neoptera</taxon>
        <taxon>Endopterygota</taxon>
        <taxon>Coleoptera</taxon>
        <taxon>Polyphaga</taxon>
        <taxon>Cucujiformia</taxon>
        <taxon>Chrysomeloidea</taxon>
        <taxon>Cerambycidae</taxon>
        <taxon>Lamiinae</taxon>
        <taxon>Lamiini</taxon>
        <taxon>Anoplophora</taxon>
    </lineage>
</organism>
<dbReference type="EMBL" id="GALX01002270">
    <property type="protein sequence ID" value="JAB66196.1"/>
    <property type="molecule type" value="Transcribed_RNA"/>
</dbReference>
<dbReference type="PANTHER" id="PTHR20908:SF1">
    <property type="entry name" value="LD15586P"/>
    <property type="match status" value="1"/>
</dbReference>
<keyword evidence="1" id="KW-0472">Membrane</keyword>
<dbReference type="Gene3D" id="3.40.50.1820">
    <property type="entry name" value="alpha/beta hydrolase"/>
    <property type="match status" value="1"/>
</dbReference>